<feature type="transmembrane region" description="Helical" evidence="1">
    <location>
        <begin position="137"/>
        <end position="160"/>
    </location>
</feature>
<sequence>MYVCTYIHTYIYIYIYICTQHCRLQKTGQLHSLKHPISFTCWTLSLHYNSNSSSRLDTNRVASCLLQHKIKALPPPSKGNCERTKKKEKREKVKSKKHDFQKFSISSHLTRIKLHYDLYSTSPFWIPPTWRIIKFCFFFFFSLFFFLFFFSSIVFLVNLLQCQID</sequence>
<keyword evidence="1" id="KW-1133">Transmembrane helix</keyword>
<evidence type="ECO:0000313" key="3">
    <source>
        <dbReference type="Proteomes" id="UP000837801"/>
    </source>
</evidence>
<dbReference type="Proteomes" id="UP000837801">
    <property type="component" value="Unassembled WGS sequence"/>
</dbReference>
<dbReference type="AlphaFoldDB" id="A0A9P0QPY0"/>
<name>A0A9P0QPY0_9ASCO</name>
<keyword evidence="1" id="KW-0472">Membrane</keyword>
<proteinExistence type="predicted"/>
<comment type="caution">
    <text evidence="2">The sequence shown here is derived from an EMBL/GenBank/DDBJ whole genome shotgun (WGS) entry which is preliminary data.</text>
</comment>
<evidence type="ECO:0000256" key="1">
    <source>
        <dbReference type="SAM" id="Phobius"/>
    </source>
</evidence>
<protein>
    <submittedName>
        <fullName evidence="2">Uncharacterized protein</fullName>
    </submittedName>
</protein>
<dbReference type="EMBL" id="CAKXYY010000010">
    <property type="protein sequence ID" value="CAH2353329.1"/>
    <property type="molecule type" value="Genomic_DNA"/>
</dbReference>
<keyword evidence="3" id="KW-1185">Reference proteome</keyword>
<reference evidence="2" key="1">
    <citation type="submission" date="2022-03" db="EMBL/GenBank/DDBJ databases">
        <authorList>
            <person name="Legras J.-L."/>
            <person name="Devillers H."/>
            <person name="Grondin C."/>
        </authorList>
    </citation>
    <scope>NUCLEOTIDE SEQUENCE</scope>
    <source>
        <strain evidence="2">CLIB 1423</strain>
    </source>
</reference>
<keyword evidence="1" id="KW-0812">Transmembrane</keyword>
<accession>A0A9P0QPY0</accession>
<organism evidence="2 3">
    <name type="scientific">[Candida] railenensis</name>
    <dbReference type="NCBI Taxonomy" id="45579"/>
    <lineage>
        <taxon>Eukaryota</taxon>
        <taxon>Fungi</taxon>
        <taxon>Dikarya</taxon>
        <taxon>Ascomycota</taxon>
        <taxon>Saccharomycotina</taxon>
        <taxon>Pichiomycetes</taxon>
        <taxon>Debaryomycetaceae</taxon>
        <taxon>Kurtzmaniella</taxon>
    </lineage>
</organism>
<gene>
    <name evidence="2" type="ORF">CLIB1423_10S02520</name>
</gene>
<evidence type="ECO:0000313" key="2">
    <source>
        <dbReference type="EMBL" id="CAH2353329.1"/>
    </source>
</evidence>